<dbReference type="PANTHER" id="PTHR11384">
    <property type="entry name" value="ATP-BINDING CASSETTE, SUB-FAMILY D MEMBER"/>
    <property type="match status" value="1"/>
</dbReference>
<dbReference type="PROSITE" id="PS50893">
    <property type="entry name" value="ABC_TRANSPORTER_2"/>
    <property type="match status" value="1"/>
</dbReference>
<keyword evidence="7" id="KW-0067">ATP-binding</keyword>
<evidence type="ECO:0000256" key="6">
    <source>
        <dbReference type="ARBA" id="ARBA00022801"/>
    </source>
</evidence>
<keyword evidence="11" id="KW-0576">Peroxisome</keyword>
<dbReference type="OMA" id="DIQAGHF"/>
<evidence type="ECO:0000256" key="7">
    <source>
        <dbReference type="ARBA" id="ARBA00022840"/>
    </source>
</evidence>
<feature type="domain" description="ABC transmembrane type-1" evidence="13">
    <location>
        <begin position="113"/>
        <end position="347"/>
    </location>
</feature>
<comment type="caution">
    <text evidence="14">The sequence shown here is derived from an EMBL/GenBank/DDBJ whole genome shotgun (WGS) entry which is preliminary data.</text>
</comment>
<keyword evidence="15" id="KW-1185">Reference proteome</keyword>
<keyword evidence="9" id="KW-1133">Transmembrane helix</keyword>
<dbReference type="GO" id="GO:0005324">
    <property type="term" value="F:long-chain fatty acid transmembrane transporter activity"/>
    <property type="evidence" value="ECO:0007669"/>
    <property type="project" value="TreeGrafter"/>
</dbReference>
<evidence type="ECO:0000259" key="12">
    <source>
        <dbReference type="PROSITE" id="PS50893"/>
    </source>
</evidence>
<dbReference type="GO" id="GO:0005778">
    <property type="term" value="C:peroxisomal membrane"/>
    <property type="evidence" value="ECO:0007669"/>
    <property type="project" value="UniProtKB-SubCell"/>
</dbReference>
<dbReference type="FunFam" id="3.40.50.300:FF:000800">
    <property type="entry name" value="ATP-binding cassette sub-family D member 1"/>
    <property type="match status" value="1"/>
</dbReference>
<accession>A0A553NFQ8</accession>
<evidence type="ECO:0000256" key="2">
    <source>
        <dbReference type="ARBA" id="ARBA00008575"/>
    </source>
</evidence>
<dbReference type="InterPro" id="IPR017871">
    <property type="entry name" value="ABC_transporter-like_CS"/>
</dbReference>
<dbReference type="GO" id="GO:0007031">
    <property type="term" value="P:peroxisome organization"/>
    <property type="evidence" value="ECO:0007669"/>
    <property type="project" value="TreeGrafter"/>
</dbReference>
<evidence type="ECO:0000313" key="15">
    <source>
        <dbReference type="Proteomes" id="UP000318571"/>
    </source>
</evidence>
<keyword evidence="10" id="KW-0472">Membrane</keyword>
<dbReference type="Proteomes" id="UP000318571">
    <property type="component" value="Chromosome 10"/>
</dbReference>
<dbReference type="PROSITE" id="PS00211">
    <property type="entry name" value="ABC_TRANSPORTER_1"/>
    <property type="match status" value="1"/>
</dbReference>
<dbReference type="AlphaFoldDB" id="A0A553NFQ8"/>
<evidence type="ECO:0000256" key="8">
    <source>
        <dbReference type="ARBA" id="ARBA00022967"/>
    </source>
</evidence>
<evidence type="ECO:0000313" key="14">
    <source>
        <dbReference type="EMBL" id="TRY64292.1"/>
    </source>
</evidence>
<evidence type="ECO:0000256" key="5">
    <source>
        <dbReference type="ARBA" id="ARBA00022741"/>
    </source>
</evidence>
<dbReference type="GO" id="GO:0005524">
    <property type="term" value="F:ATP binding"/>
    <property type="evidence" value="ECO:0007669"/>
    <property type="project" value="UniProtKB-KW"/>
</dbReference>
<evidence type="ECO:0000256" key="1">
    <source>
        <dbReference type="ARBA" id="ARBA00004585"/>
    </source>
</evidence>
<comment type="subcellular location">
    <subcellularLocation>
        <location evidence="1">Peroxisome membrane</location>
        <topology evidence="1">Multi-pass membrane protein</topology>
    </subcellularLocation>
</comment>
<keyword evidence="6" id="KW-0378">Hydrolase</keyword>
<evidence type="ECO:0008006" key="16">
    <source>
        <dbReference type="Google" id="ProtNLM"/>
    </source>
</evidence>
<organism evidence="14 15">
    <name type="scientific">Tigriopus californicus</name>
    <name type="common">Marine copepod</name>
    <dbReference type="NCBI Taxonomy" id="6832"/>
    <lineage>
        <taxon>Eukaryota</taxon>
        <taxon>Metazoa</taxon>
        <taxon>Ecdysozoa</taxon>
        <taxon>Arthropoda</taxon>
        <taxon>Crustacea</taxon>
        <taxon>Multicrustacea</taxon>
        <taxon>Hexanauplia</taxon>
        <taxon>Copepoda</taxon>
        <taxon>Harpacticoida</taxon>
        <taxon>Harpacticidae</taxon>
        <taxon>Tigriopus</taxon>
    </lineage>
</organism>
<evidence type="ECO:0000256" key="3">
    <source>
        <dbReference type="ARBA" id="ARBA00022448"/>
    </source>
</evidence>
<dbReference type="SUPFAM" id="SSF52540">
    <property type="entry name" value="P-loop containing nucleoside triphosphate hydrolases"/>
    <property type="match status" value="1"/>
</dbReference>
<dbReference type="InterPro" id="IPR003439">
    <property type="entry name" value="ABC_transporter-like_ATP-bd"/>
</dbReference>
<evidence type="ECO:0000256" key="9">
    <source>
        <dbReference type="ARBA" id="ARBA00022989"/>
    </source>
</evidence>
<keyword evidence="5" id="KW-0547">Nucleotide-binding</keyword>
<dbReference type="InterPro" id="IPR011527">
    <property type="entry name" value="ABC1_TM_dom"/>
</dbReference>
<evidence type="ECO:0000256" key="11">
    <source>
        <dbReference type="ARBA" id="ARBA00023140"/>
    </source>
</evidence>
<evidence type="ECO:0000256" key="10">
    <source>
        <dbReference type="ARBA" id="ARBA00023136"/>
    </source>
</evidence>
<dbReference type="STRING" id="6832.A0A553NFQ8"/>
<name>A0A553NFQ8_TIGCA</name>
<dbReference type="Pfam" id="PF00005">
    <property type="entry name" value="ABC_tran"/>
    <property type="match status" value="1"/>
</dbReference>
<reference evidence="14 15" key="1">
    <citation type="journal article" date="2018" name="Nat. Ecol. Evol.">
        <title>Genomic signatures of mitonuclear coevolution across populations of Tigriopus californicus.</title>
        <authorList>
            <person name="Barreto F.S."/>
            <person name="Watson E.T."/>
            <person name="Lima T.G."/>
            <person name="Willett C.S."/>
            <person name="Edmands S."/>
            <person name="Li W."/>
            <person name="Burton R.S."/>
        </authorList>
    </citation>
    <scope>NUCLEOTIDE SEQUENCE [LARGE SCALE GENOMIC DNA]</scope>
    <source>
        <strain evidence="14 15">San Diego</strain>
    </source>
</reference>
<dbReference type="GO" id="GO:0006635">
    <property type="term" value="P:fatty acid beta-oxidation"/>
    <property type="evidence" value="ECO:0007669"/>
    <property type="project" value="TreeGrafter"/>
</dbReference>
<keyword evidence="4" id="KW-0812">Transmembrane</keyword>
<dbReference type="Pfam" id="PF06472">
    <property type="entry name" value="ABC_membrane_2"/>
    <property type="match status" value="1"/>
</dbReference>
<dbReference type="InterPro" id="IPR036640">
    <property type="entry name" value="ABC1_TM_sf"/>
</dbReference>
<dbReference type="Gene3D" id="3.40.50.300">
    <property type="entry name" value="P-loop containing nucleotide triphosphate hydrolases"/>
    <property type="match status" value="1"/>
</dbReference>
<protein>
    <recommendedName>
        <fullName evidence="16">ABC transporter domain-containing protein</fullName>
    </recommendedName>
</protein>
<evidence type="ECO:0000256" key="4">
    <source>
        <dbReference type="ARBA" id="ARBA00022692"/>
    </source>
</evidence>
<dbReference type="GO" id="GO:0042760">
    <property type="term" value="P:very long-chain fatty acid catabolic process"/>
    <property type="evidence" value="ECO:0007669"/>
    <property type="project" value="TreeGrafter"/>
</dbReference>
<dbReference type="GO" id="GO:0140359">
    <property type="term" value="F:ABC-type transporter activity"/>
    <property type="evidence" value="ECO:0007669"/>
    <property type="project" value="InterPro"/>
</dbReference>
<dbReference type="GO" id="GO:0016887">
    <property type="term" value="F:ATP hydrolysis activity"/>
    <property type="evidence" value="ECO:0007669"/>
    <property type="project" value="InterPro"/>
</dbReference>
<dbReference type="InterPro" id="IPR003593">
    <property type="entry name" value="AAA+_ATPase"/>
</dbReference>
<dbReference type="SUPFAM" id="SSF90123">
    <property type="entry name" value="ABC transporter transmembrane region"/>
    <property type="match status" value="1"/>
</dbReference>
<comment type="similarity">
    <text evidence="2">Belongs to the ABC transporter superfamily. ABCD family. Peroxisomal fatty acyl CoA transporter (TC 3.A.1.203) subfamily.</text>
</comment>
<gene>
    <name evidence="14" type="ORF">TCAL_10253</name>
</gene>
<dbReference type="InterPro" id="IPR050835">
    <property type="entry name" value="ABC_transporter_sub-D"/>
</dbReference>
<dbReference type="CDD" id="cd03223">
    <property type="entry name" value="ABCD_peroxisomal_ALDP"/>
    <property type="match status" value="1"/>
</dbReference>
<dbReference type="EMBL" id="VCGU01000458">
    <property type="protein sequence ID" value="TRY64292.1"/>
    <property type="molecule type" value="Genomic_DNA"/>
</dbReference>
<keyword evidence="8" id="KW-1278">Translocase</keyword>
<sequence>MAVFSRFLDESGKKLGLPVLGITRGVYTACVLSYIIKVGYPKWVQGRKATVKDQDDEETAMATNIVSARQNSVKKGPAVNKEFADRLRRLLKIMIPGFWTKEFGMLSLHTSILICRTFLSIYVAGLEGRMVRFIVQKDVQNFGLMMIKWFGVAIPATFINSLIRFVESQLALAFRTRLVGYAYKLYFKNQTYYRVSNLDSRLENADHCLTDDISAFSSTVAHLYSHISKPMLDSALILFQLFRLSKMQKANSLATPIITTLVTTLTGEVLRWASPKFGKLVSEEANRKGYLRYVHSRIITNAEEIAFYGGQEVELNALQKAYRSMVNQSQKIFNQRLWYVMLEQFLMKYVWAGTGMVVIAIPILTSQQSKMGGEGAVSDRTEYYATAKNLLSSGADAMERLMTAYKEIVELAGYTERVSTLVQVFEDCSVGKYQRTAVSTALKTKGKLELGLSDILQFRDGVPIIRGKIVHTADKSTIKLENVPIVTPNCDIVVPSLTLEVKSGMHLLISGPNGCGKSSLFRIISGLWPVYAGTLRKPPLSSMFYIPQRPYMSVGSLRDQVIYPDTLSDMRAKGLCDNDLESILDIVHLKHIVTREGGWSNIKDWKDILSGGEKQRMGMARLFYHKPQFALLDECTSAVSIDVEGRMYEAAKESNITLLTITHRPSLWKYHTHILKQRLTFQFDGEGGWNLDVLDSGAMLSLNDEKQKLERELASVAKMESRYKEVCALIGTEDQIEQLDDE</sequence>
<dbReference type="PROSITE" id="PS50929">
    <property type="entry name" value="ABC_TM1F"/>
    <property type="match status" value="1"/>
</dbReference>
<dbReference type="PANTHER" id="PTHR11384:SF67">
    <property type="entry name" value="ATP-BINDING CASSETTE SUB-FAMILY D MEMBER 1"/>
    <property type="match status" value="1"/>
</dbReference>
<keyword evidence="3" id="KW-0813">Transport</keyword>
<dbReference type="GO" id="GO:0015910">
    <property type="term" value="P:long-chain fatty acid import into peroxisome"/>
    <property type="evidence" value="ECO:0007669"/>
    <property type="project" value="TreeGrafter"/>
</dbReference>
<feature type="domain" description="ABC transporter" evidence="12">
    <location>
        <begin position="478"/>
        <end position="721"/>
    </location>
</feature>
<dbReference type="SMART" id="SM00382">
    <property type="entry name" value="AAA"/>
    <property type="match status" value="1"/>
</dbReference>
<proteinExistence type="inferred from homology"/>
<dbReference type="InterPro" id="IPR027417">
    <property type="entry name" value="P-loop_NTPase"/>
</dbReference>
<evidence type="ECO:0000259" key="13">
    <source>
        <dbReference type="PROSITE" id="PS50929"/>
    </source>
</evidence>